<sequence length="218" mass="24002">MSNLEMFGNNFVERVNTACKALSLGKGIILVDDEDRENEGDLIFSAEKISIENVNILIQDCSGIICLCLTPEKVEKLSLKPMVTNNTSSYQTAFTASIEAKTGVTTGVSASDRWTTIKTAIQEDCTPAELNQPGHVFPLVACKQGVLERRGHTEGSVDLMMIAGLQPSAVLCELMNKDGTMKKLPQLIHYAQTKGLPLLSVEDIYQYRLSFDDRRKQA</sequence>
<keyword evidence="6 10" id="KW-0479">Metal-binding</keyword>
<evidence type="ECO:0000256" key="3">
    <source>
        <dbReference type="ARBA" id="ARBA00012153"/>
    </source>
</evidence>
<keyword evidence="5 10" id="KW-0686">Riboflavin biosynthesis</keyword>
<comment type="caution">
    <text evidence="12">The sequence shown here is derived from an EMBL/GenBank/DDBJ whole genome shotgun (WGS) entry which is preliminary data.</text>
</comment>
<comment type="pathway">
    <text evidence="2 10 11">Cofactor biosynthesis; riboflavin biosynthesis; 2-hydroxy-3-oxobutyl phosphate from D-ribulose 5-phosphate: step 1/1.</text>
</comment>
<feature type="site" description="Essential for catalytic activity" evidence="10">
    <location>
        <position position="135"/>
    </location>
</feature>
<dbReference type="NCBIfam" id="TIGR00506">
    <property type="entry name" value="ribB"/>
    <property type="match status" value="1"/>
</dbReference>
<proteinExistence type="inferred from homology"/>
<evidence type="ECO:0000256" key="5">
    <source>
        <dbReference type="ARBA" id="ARBA00022619"/>
    </source>
</evidence>
<evidence type="ECO:0000256" key="7">
    <source>
        <dbReference type="ARBA" id="ARBA00022842"/>
    </source>
</evidence>
<name>A0A9X2I8J0_9GAMM</name>
<feature type="site" description="Essential for catalytic activity" evidence="10">
    <location>
        <position position="173"/>
    </location>
</feature>
<comment type="catalytic activity">
    <reaction evidence="10 11">
        <text>D-ribulose 5-phosphate = (2S)-2-hydroxy-3-oxobutyl phosphate + formate + H(+)</text>
        <dbReference type="Rhea" id="RHEA:18457"/>
        <dbReference type="ChEBI" id="CHEBI:15378"/>
        <dbReference type="ChEBI" id="CHEBI:15740"/>
        <dbReference type="ChEBI" id="CHEBI:58121"/>
        <dbReference type="ChEBI" id="CHEBI:58830"/>
        <dbReference type="EC" id="4.1.99.12"/>
    </reaction>
</comment>
<dbReference type="AlphaFoldDB" id="A0A9X2I8J0"/>
<keyword evidence="8 10" id="KW-0464">Manganese</keyword>
<comment type="function">
    <text evidence="1 10 11">Catalyzes the conversion of D-ribulose 5-phosphate to formate and 3,4-dihydroxy-2-butanone 4-phosphate.</text>
</comment>
<evidence type="ECO:0000256" key="4">
    <source>
        <dbReference type="ARBA" id="ARBA00018836"/>
    </source>
</evidence>
<comment type="similarity">
    <text evidence="10 11">Belongs to the DHBP synthase family.</text>
</comment>
<dbReference type="PANTHER" id="PTHR21327">
    <property type="entry name" value="GTP CYCLOHYDROLASE II-RELATED"/>
    <property type="match status" value="1"/>
</dbReference>
<dbReference type="InterPro" id="IPR000422">
    <property type="entry name" value="DHBP_synthase_RibB"/>
</dbReference>
<dbReference type="SUPFAM" id="SSF55821">
    <property type="entry name" value="YrdC/RibB"/>
    <property type="match status" value="1"/>
</dbReference>
<evidence type="ECO:0000256" key="8">
    <source>
        <dbReference type="ARBA" id="ARBA00023211"/>
    </source>
</evidence>
<feature type="binding site" evidence="10">
    <location>
        <position position="37"/>
    </location>
    <ligand>
        <name>Mg(2+)</name>
        <dbReference type="ChEBI" id="CHEBI:18420"/>
        <label>1</label>
    </ligand>
</feature>
<evidence type="ECO:0000256" key="11">
    <source>
        <dbReference type="RuleBase" id="RU003843"/>
    </source>
</evidence>
<keyword evidence="7 10" id="KW-0460">Magnesium</keyword>
<gene>
    <name evidence="10 12" type="primary">ribB</name>
    <name evidence="12" type="ORF">LOX96_00015</name>
</gene>
<dbReference type="Proteomes" id="UP001139721">
    <property type="component" value="Unassembled WGS sequence"/>
</dbReference>
<feature type="binding site" evidence="10">
    <location>
        <position position="37"/>
    </location>
    <ligand>
        <name>Mg(2+)</name>
        <dbReference type="ChEBI" id="CHEBI:18420"/>
        <label>2</label>
    </ligand>
</feature>
<organism evidence="12 13">
    <name type="scientific">Legionella maioricensis</name>
    <dbReference type="NCBI Taxonomy" id="2896528"/>
    <lineage>
        <taxon>Bacteria</taxon>
        <taxon>Pseudomonadati</taxon>
        <taxon>Pseudomonadota</taxon>
        <taxon>Gammaproteobacteria</taxon>
        <taxon>Legionellales</taxon>
        <taxon>Legionellaceae</taxon>
        <taxon>Legionella</taxon>
    </lineage>
</organism>
<feature type="binding site" evidence="10">
    <location>
        <begin position="36"/>
        <end position="37"/>
    </location>
    <ligand>
        <name>D-ribulose 5-phosphate</name>
        <dbReference type="ChEBI" id="CHEBI:58121"/>
    </ligand>
</feature>
<feature type="binding site" evidence="10">
    <location>
        <begin position="149"/>
        <end position="153"/>
    </location>
    <ligand>
        <name>D-ribulose 5-phosphate</name>
        <dbReference type="ChEBI" id="CHEBI:58121"/>
    </ligand>
</feature>
<evidence type="ECO:0000313" key="12">
    <source>
        <dbReference type="EMBL" id="MCL9682475.1"/>
    </source>
</evidence>
<evidence type="ECO:0000256" key="10">
    <source>
        <dbReference type="HAMAP-Rule" id="MF_00180"/>
    </source>
</evidence>
<evidence type="ECO:0000256" key="9">
    <source>
        <dbReference type="ARBA" id="ARBA00023239"/>
    </source>
</evidence>
<dbReference type="GO" id="GO:0030145">
    <property type="term" value="F:manganese ion binding"/>
    <property type="evidence" value="ECO:0007669"/>
    <property type="project" value="UniProtKB-UniRule"/>
</dbReference>
<dbReference type="RefSeq" id="WP_250420138.1">
    <property type="nucleotide sequence ID" value="NZ_JAJKBJ010000001.1"/>
</dbReference>
<dbReference type="EC" id="4.1.99.12" evidence="3 10"/>
<keyword evidence="9 10" id="KW-0456">Lyase</keyword>
<keyword evidence="13" id="KW-1185">Reference proteome</keyword>
<protein>
    <recommendedName>
        <fullName evidence="4 10">3,4-dihydroxy-2-butanone 4-phosphate synthase</fullName>
        <shortName evidence="10 11">DHBP synthase</shortName>
        <ecNumber evidence="3 10">4.1.99.12</ecNumber>
    </recommendedName>
</protein>
<feature type="binding site" evidence="10">
    <location>
        <position position="41"/>
    </location>
    <ligand>
        <name>D-ribulose 5-phosphate</name>
        <dbReference type="ChEBI" id="CHEBI:58121"/>
    </ligand>
</feature>
<comment type="cofactor">
    <cofactor evidence="10 11">
        <name>Mg(2+)</name>
        <dbReference type="ChEBI" id="CHEBI:18420"/>
    </cofactor>
    <cofactor evidence="10 11">
        <name>Mn(2+)</name>
        <dbReference type="ChEBI" id="CHEBI:29035"/>
    </cofactor>
    <text evidence="10 11">Binds 2 divalent metal cations per subunit. Magnesium or manganese.</text>
</comment>
<dbReference type="Gene3D" id="3.90.870.10">
    <property type="entry name" value="DHBP synthase"/>
    <property type="match status" value="1"/>
</dbReference>
<accession>A0A9X2I8J0</accession>
<feature type="binding site" evidence="10">
    <location>
        <position position="152"/>
    </location>
    <ligand>
        <name>Mg(2+)</name>
        <dbReference type="ChEBI" id="CHEBI:18420"/>
        <label>2</label>
    </ligand>
</feature>
<dbReference type="PANTHER" id="PTHR21327:SF38">
    <property type="entry name" value="3,4-DIHYDROXY-2-BUTANONE 4-PHOSPHATE SYNTHASE"/>
    <property type="match status" value="1"/>
</dbReference>
<reference evidence="12" key="1">
    <citation type="submission" date="2021-11" db="EMBL/GenBank/DDBJ databases">
        <title>Legionella maioricencis sp. nov., a new species isolated from hot water samples in Mallorca.</title>
        <authorList>
            <person name="Crespi S."/>
            <person name="Drasar V."/>
            <person name="Salva-Serra F."/>
            <person name="Jaen-Luchoro D."/>
            <person name="Pineiro-Iglesias B."/>
            <person name="Aliaga F."/>
            <person name="Fernandez-Juarez V."/>
            <person name="Coll G."/>
            <person name="Moore E.R.B."/>
            <person name="Bennasar-Figueras A."/>
        </authorList>
    </citation>
    <scope>NUCLEOTIDE SEQUENCE</scope>
    <source>
        <strain evidence="12">HCPI-6</strain>
    </source>
</reference>
<evidence type="ECO:0000256" key="6">
    <source>
        <dbReference type="ARBA" id="ARBA00022723"/>
    </source>
</evidence>
<evidence type="ECO:0000256" key="2">
    <source>
        <dbReference type="ARBA" id="ARBA00004904"/>
    </source>
</evidence>
<dbReference type="GO" id="GO:0000287">
    <property type="term" value="F:magnesium ion binding"/>
    <property type="evidence" value="ECO:0007669"/>
    <property type="project" value="UniProtKB-UniRule"/>
</dbReference>
<dbReference type="HAMAP" id="MF_00180">
    <property type="entry name" value="RibB"/>
    <property type="match status" value="1"/>
</dbReference>
<dbReference type="EMBL" id="JAJKBJ010000001">
    <property type="protein sequence ID" value="MCL9682475.1"/>
    <property type="molecule type" value="Genomic_DNA"/>
</dbReference>
<comment type="subunit">
    <text evidence="10 11">Homodimer.</text>
</comment>
<dbReference type="Pfam" id="PF00926">
    <property type="entry name" value="DHBP_synthase"/>
    <property type="match status" value="1"/>
</dbReference>
<dbReference type="InterPro" id="IPR017945">
    <property type="entry name" value="DHBP_synth_RibB-like_a/b_dom"/>
</dbReference>
<dbReference type="GO" id="GO:0005829">
    <property type="term" value="C:cytosol"/>
    <property type="evidence" value="ECO:0007669"/>
    <property type="project" value="TreeGrafter"/>
</dbReference>
<dbReference type="GO" id="GO:0008686">
    <property type="term" value="F:3,4-dihydroxy-2-butanone-4-phosphate synthase activity"/>
    <property type="evidence" value="ECO:0007669"/>
    <property type="project" value="UniProtKB-UniRule"/>
</dbReference>
<dbReference type="GO" id="GO:0009231">
    <property type="term" value="P:riboflavin biosynthetic process"/>
    <property type="evidence" value="ECO:0007669"/>
    <property type="project" value="UniProtKB-UniRule"/>
</dbReference>
<evidence type="ECO:0000256" key="1">
    <source>
        <dbReference type="ARBA" id="ARBA00002284"/>
    </source>
</evidence>
<evidence type="ECO:0000313" key="13">
    <source>
        <dbReference type="Proteomes" id="UP001139721"/>
    </source>
</evidence>